<comment type="caution">
    <text evidence="1">The sequence shown here is derived from an EMBL/GenBank/DDBJ whole genome shotgun (WGS) entry which is preliminary data.</text>
</comment>
<evidence type="ECO:0000313" key="2">
    <source>
        <dbReference type="Proteomes" id="UP000693946"/>
    </source>
</evidence>
<dbReference type="Proteomes" id="UP000693946">
    <property type="component" value="Linkage Group LG6"/>
</dbReference>
<proteinExistence type="predicted"/>
<keyword evidence="2" id="KW-1185">Reference proteome</keyword>
<evidence type="ECO:0000313" key="1">
    <source>
        <dbReference type="EMBL" id="KAG7486103.1"/>
    </source>
</evidence>
<sequence>MAAVLDQKLDINQQKYKEEDEKEKFGFLFLLIVVPQVSRGPPLSHISFQKASLMLQESEP</sequence>
<reference evidence="1 2" key="1">
    <citation type="journal article" date="2021" name="Sci. Rep.">
        <title>Chromosome anchoring in Senegalese sole (Solea senegalensis) reveals sex-associated markers and genome rearrangements in flatfish.</title>
        <authorList>
            <person name="Guerrero-Cozar I."/>
            <person name="Gomez-Garrido J."/>
            <person name="Berbel C."/>
            <person name="Martinez-Blanch J.F."/>
            <person name="Alioto T."/>
            <person name="Claros M.G."/>
            <person name="Gagnaire P.A."/>
            <person name="Manchado M."/>
        </authorList>
    </citation>
    <scope>NUCLEOTIDE SEQUENCE [LARGE SCALE GENOMIC DNA]</scope>
    <source>
        <strain evidence="1">Sse05_10M</strain>
    </source>
</reference>
<name>A0AAV6Q8X7_SOLSE</name>
<protein>
    <submittedName>
        <fullName evidence="1">Uncharacterized protein</fullName>
    </submittedName>
</protein>
<organism evidence="1 2">
    <name type="scientific">Solea senegalensis</name>
    <name type="common">Senegalese sole</name>
    <dbReference type="NCBI Taxonomy" id="28829"/>
    <lineage>
        <taxon>Eukaryota</taxon>
        <taxon>Metazoa</taxon>
        <taxon>Chordata</taxon>
        <taxon>Craniata</taxon>
        <taxon>Vertebrata</taxon>
        <taxon>Euteleostomi</taxon>
        <taxon>Actinopterygii</taxon>
        <taxon>Neopterygii</taxon>
        <taxon>Teleostei</taxon>
        <taxon>Neoteleostei</taxon>
        <taxon>Acanthomorphata</taxon>
        <taxon>Carangaria</taxon>
        <taxon>Pleuronectiformes</taxon>
        <taxon>Pleuronectoidei</taxon>
        <taxon>Soleidae</taxon>
        <taxon>Solea</taxon>
    </lineage>
</organism>
<dbReference type="AlphaFoldDB" id="A0AAV6Q8X7"/>
<gene>
    <name evidence="1" type="ORF">JOB18_024875</name>
</gene>
<dbReference type="EMBL" id="JAGKHQ010000018">
    <property type="protein sequence ID" value="KAG7486103.1"/>
    <property type="molecule type" value="Genomic_DNA"/>
</dbReference>
<accession>A0AAV6Q8X7</accession>